<organism evidence="5">
    <name type="scientific">marine metagenome</name>
    <dbReference type="NCBI Taxonomy" id="408172"/>
    <lineage>
        <taxon>unclassified sequences</taxon>
        <taxon>metagenomes</taxon>
        <taxon>ecological metagenomes</taxon>
    </lineage>
</organism>
<dbReference type="Gene3D" id="3.20.20.10">
    <property type="entry name" value="Alanine racemase"/>
    <property type="match status" value="1"/>
</dbReference>
<feature type="non-terminal residue" evidence="5">
    <location>
        <position position="185"/>
    </location>
</feature>
<dbReference type="FunFam" id="3.20.20.10:FF:000002">
    <property type="entry name" value="Alanine racemase"/>
    <property type="match status" value="1"/>
</dbReference>
<evidence type="ECO:0000259" key="4">
    <source>
        <dbReference type="Pfam" id="PF01168"/>
    </source>
</evidence>
<evidence type="ECO:0000256" key="1">
    <source>
        <dbReference type="ARBA" id="ARBA00001933"/>
    </source>
</evidence>
<comment type="cofactor">
    <cofactor evidence="1">
        <name>pyridoxal 5'-phosphate</name>
        <dbReference type="ChEBI" id="CHEBI:597326"/>
    </cofactor>
</comment>
<gene>
    <name evidence="5" type="ORF">METZ01_LOCUS323996</name>
</gene>
<evidence type="ECO:0000313" key="5">
    <source>
        <dbReference type="EMBL" id="SVC71142.1"/>
    </source>
</evidence>
<evidence type="ECO:0000256" key="2">
    <source>
        <dbReference type="ARBA" id="ARBA00022898"/>
    </source>
</evidence>
<feature type="domain" description="Alanine racemase N-terminal" evidence="4">
    <location>
        <begin position="13"/>
        <end position="185"/>
    </location>
</feature>
<accession>A0A382PGQ5</accession>
<dbReference type="InterPro" id="IPR000821">
    <property type="entry name" value="Ala_racemase"/>
</dbReference>
<dbReference type="PRINTS" id="PR00992">
    <property type="entry name" value="ALARACEMASE"/>
</dbReference>
<reference evidence="5" key="1">
    <citation type="submission" date="2018-05" db="EMBL/GenBank/DDBJ databases">
        <authorList>
            <person name="Lanie J.A."/>
            <person name="Ng W.-L."/>
            <person name="Kazmierczak K.M."/>
            <person name="Andrzejewski T.M."/>
            <person name="Davidsen T.M."/>
            <person name="Wayne K.J."/>
            <person name="Tettelin H."/>
            <person name="Glass J.I."/>
            <person name="Rusch D."/>
            <person name="Podicherti R."/>
            <person name="Tsui H.-C.T."/>
            <person name="Winkler M.E."/>
        </authorList>
    </citation>
    <scope>NUCLEOTIDE SEQUENCE</scope>
</reference>
<dbReference type="InterPro" id="IPR029066">
    <property type="entry name" value="PLP-binding_barrel"/>
</dbReference>
<protein>
    <recommendedName>
        <fullName evidence="4">Alanine racemase N-terminal domain-containing protein</fullName>
    </recommendedName>
</protein>
<dbReference type="GO" id="GO:0006522">
    <property type="term" value="P:alanine metabolic process"/>
    <property type="evidence" value="ECO:0007669"/>
    <property type="project" value="InterPro"/>
</dbReference>
<dbReference type="GO" id="GO:0005829">
    <property type="term" value="C:cytosol"/>
    <property type="evidence" value="ECO:0007669"/>
    <property type="project" value="TreeGrafter"/>
</dbReference>
<dbReference type="AlphaFoldDB" id="A0A382PGQ5"/>
<dbReference type="Pfam" id="PF01168">
    <property type="entry name" value="Ala_racemase_N"/>
    <property type="match status" value="1"/>
</dbReference>
<dbReference type="EMBL" id="UINC01106461">
    <property type="protein sequence ID" value="SVC71142.1"/>
    <property type="molecule type" value="Genomic_DNA"/>
</dbReference>
<dbReference type="PANTHER" id="PTHR30511:SF0">
    <property type="entry name" value="ALANINE RACEMASE, CATABOLIC-RELATED"/>
    <property type="match status" value="1"/>
</dbReference>
<dbReference type="PANTHER" id="PTHR30511">
    <property type="entry name" value="ALANINE RACEMASE"/>
    <property type="match status" value="1"/>
</dbReference>
<dbReference type="InterPro" id="IPR001608">
    <property type="entry name" value="Ala_racemase_N"/>
</dbReference>
<keyword evidence="2" id="KW-0663">Pyridoxal phosphate</keyword>
<evidence type="ECO:0000256" key="3">
    <source>
        <dbReference type="ARBA" id="ARBA00023235"/>
    </source>
</evidence>
<keyword evidence="3" id="KW-0413">Isomerase</keyword>
<dbReference type="GO" id="GO:0008784">
    <property type="term" value="F:alanine racemase activity"/>
    <property type="evidence" value="ECO:0007669"/>
    <property type="project" value="InterPro"/>
</dbReference>
<dbReference type="SUPFAM" id="SSF51419">
    <property type="entry name" value="PLP-binding barrel"/>
    <property type="match status" value="1"/>
</dbReference>
<sequence>MDGLVQTGPKAYIHVDRLNHNFSVIQNHAENCSIMCIVKTNAYGHGGVIISQALEKVGCKWFGVFTHEEGIELRNAGIDQNIFILSKLNQVAIEAAVEYSFSLNLSSWKDFELLEQFYIKKQILPKVHLKIDTGMTRLGFDFKDTDIVLDKITNFNTLDCEGLYSHFATADEGDLRYAHTQLKRF</sequence>
<proteinExistence type="predicted"/>
<dbReference type="GO" id="GO:0030170">
    <property type="term" value="F:pyridoxal phosphate binding"/>
    <property type="evidence" value="ECO:0007669"/>
    <property type="project" value="TreeGrafter"/>
</dbReference>
<name>A0A382PGQ5_9ZZZZ</name>